<dbReference type="EMBL" id="CP035037">
    <property type="protein sequence ID" value="QAB17696.1"/>
    <property type="molecule type" value="Genomic_DNA"/>
</dbReference>
<evidence type="ECO:0000256" key="1">
    <source>
        <dbReference type="SAM" id="Phobius"/>
    </source>
</evidence>
<evidence type="ECO:0008006" key="4">
    <source>
        <dbReference type="Google" id="ProtNLM"/>
    </source>
</evidence>
<name>A0ABX5QF91_9MICO</name>
<evidence type="ECO:0000313" key="2">
    <source>
        <dbReference type="EMBL" id="QAB17696.1"/>
    </source>
</evidence>
<feature type="transmembrane region" description="Helical" evidence="1">
    <location>
        <begin position="123"/>
        <end position="148"/>
    </location>
</feature>
<evidence type="ECO:0000313" key="3">
    <source>
        <dbReference type="Proteomes" id="UP000285768"/>
    </source>
</evidence>
<keyword evidence="3" id="KW-1185">Reference proteome</keyword>
<keyword evidence="1" id="KW-0812">Transmembrane</keyword>
<feature type="transmembrane region" description="Helical" evidence="1">
    <location>
        <begin position="25"/>
        <end position="50"/>
    </location>
</feature>
<feature type="transmembrane region" description="Helical" evidence="1">
    <location>
        <begin position="90"/>
        <end position="111"/>
    </location>
</feature>
<keyword evidence="1" id="KW-0472">Membrane</keyword>
<dbReference type="RefSeq" id="WP_128386765.1">
    <property type="nucleotide sequence ID" value="NZ_CP035037.1"/>
</dbReference>
<gene>
    <name evidence="2" type="ORF">Leucomu_06965</name>
</gene>
<sequence length="191" mass="20354">MVDLHQTEPGLPPDHPWLLLSRWGIAWRSALGAIVAGLCVVLVITLFGLLGDSPMPQTTLNLVWFGIPQLLVMIATAAVLGPWLRRFYPFGQALLFSGIALAAAFVLAILVEAANRLLDPSTGGVGVFLVLFFAGFPFFLTGAVGYGLAIWSVTPRGARVFWPLLAGVILLFAGCWIAARLTAASAIAWSP</sequence>
<feature type="transmembrane region" description="Helical" evidence="1">
    <location>
        <begin position="160"/>
        <end position="179"/>
    </location>
</feature>
<feature type="transmembrane region" description="Helical" evidence="1">
    <location>
        <begin position="62"/>
        <end position="84"/>
    </location>
</feature>
<keyword evidence="1" id="KW-1133">Transmembrane helix</keyword>
<reference evidence="2 3" key="1">
    <citation type="submission" date="2019-01" db="EMBL/GenBank/DDBJ databases">
        <title>Leucobacter muris sp. nov. isolated from the nose of a laboratory mouse.</title>
        <authorList>
            <person name="Benga L."/>
            <person name="Sproeer C."/>
            <person name="Schumann P."/>
            <person name="Verbarg S."/>
            <person name="Bunk B."/>
            <person name="Engelhardt E."/>
            <person name="Benten P.M."/>
            <person name="Sager M."/>
        </authorList>
    </citation>
    <scope>NUCLEOTIDE SEQUENCE [LARGE SCALE GENOMIC DNA]</scope>
    <source>
        <strain evidence="2 3">DSM 101948</strain>
    </source>
</reference>
<accession>A0ABX5QF91</accession>
<dbReference type="Proteomes" id="UP000285768">
    <property type="component" value="Chromosome"/>
</dbReference>
<protein>
    <recommendedName>
        <fullName evidence="4">Yip1 domain-containing protein</fullName>
    </recommendedName>
</protein>
<proteinExistence type="predicted"/>
<organism evidence="2 3">
    <name type="scientific">Leucobacter muris</name>
    <dbReference type="NCBI Taxonomy" id="1935379"/>
    <lineage>
        <taxon>Bacteria</taxon>
        <taxon>Bacillati</taxon>
        <taxon>Actinomycetota</taxon>
        <taxon>Actinomycetes</taxon>
        <taxon>Micrococcales</taxon>
        <taxon>Microbacteriaceae</taxon>
        <taxon>Leucobacter</taxon>
    </lineage>
</organism>